<evidence type="ECO:0000313" key="1">
    <source>
        <dbReference type="EMBL" id="KAH7862666.1"/>
    </source>
</evidence>
<organism evidence="1 2">
    <name type="scientific">Vaccinium darrowii</name>
    <dbReference type="NCBI Taxonomy" id="229202"/>
    <lineage>
        <taxon>Eukaryota</taxon>
        <taxon>Viridiplantae</taxon>
        <taxon>Streptophyta</taxon>
        <taxon>Embryophyta</taxon>
        <taxon>Tracheophyta</taxon>
        <taxon>Spermatophyta</taxon>
        <taxon>Magnoliopsida</taxon>
        <taxon>eudicotyledons</taxon>
        <taxon>Gunneridae</taxon>
        <taxon>Pentapetalae</taxon>
        <taxon>asterids</taxon>
        <taxon>Ericales</taxon>
        <taxon>Ericaceae</taxon>
        <taxon>Vaccinioideae</taxon>
        <taxon>Vaccinieae</taxon>
        <taxon>Vaccinium</taxon>
    </lineage>
</organism>
<evidence type="ECO:0000313" key="2">
    <source>
        <dbReference type="Proteomes" id="UP000828048"/>
    </source>
</evidence>
<gene>
    <name evidence="1" type="ORF">Vadar_007829</name>
</gene>
<dbReference type="Proteomes" id="UP000828048">
    <property type="component" value="Chromosome 12"/>
</dbReference>
<name>A0ACB7ZB46_9ERIC</name>
<protein>
    <submittedName>
        <fullName evidence="1">Uncharacterized protein</fullName>
    </submittedName>
</protein>
<reference evidence="1 2" key="1">
    <citation type="journal article" date="2021" name="Hortic Res">
        <title>High-quality reference genome and annotation aids understanding of berry development for evergreen blueberry (Vaccinium darrowii).</title>
        <authorList>
            <person name="Yu J."/>
            <person name="Hulse-Kemp A.M."/>
            <person name="Babiker E."/>
            <person name="Staton M."/>
        </authorList>
    </citation>
    <scope>NUCLEOTIDE SEQUENCE [LARGE SCALE GENOMIC DNA]</scope>
    <source>
        <strain evidence="2">cv. NJ 8807/NJ 8810</strain>
        <tissue evidence="1">Young leaf</tissue>
    </source>
</reference>
<accession>A0ACB7ZB46</accession>
<proteinExistence type="predicted"/>
<keyword evidence="2" id="KW-1185">Reference proteome</keyword>
<dbReference type="EMBL" id="CM037162">
    <property type="protein sequence ID" value="KAH7862666.1"/>
    <property type="molecule type" value="Genomic_DNA"/>
</dbReference>
<sequence length="172" mass="16832">MDFGGPGFGIGSRASEDVGVVDRSAVLGVAGGEAGGGVHAGEFVGEDRDADASPTSDEAPGFGVGGGGGGDGGADAAADLFAHGVVLGGGAEVLDVDVERAEVGDEGILEGAAEGVCSGYDFEAAVGGLLRHLRCGGGNGWVDRWSVRVCDKSGGVGSPSYSSPFLSLHFLF</sequence>
<comment type="caution">
    <text evidence="1">The sequence shown here is derived from an EMBL/GenBank/DDBJ whole genome shotgun (WGS) entry which is preliminary data.</text>
</comment>